<protein>
    <submittedName>
        <fullName evidence="2">Uncharacterized protein</fullName>
    </submittedName>
</protein>
<keyword evidence="2" id="KW-0614">Plasmid</keyword>
<gene>
    <name evidence="2" type="ORF">pVAPN1572_0210</name>
</gene>
<accession>A0A1Z1UX84</accession>
<proteinExistence type="predicted"/>
<reference evidence="2" key="1">
    <citation type="journal article" date="2017" name="Genome Biol. Evol.">
        <title>Comparative Genomics of Rhodococcus equi Virulence Plasmids Indicates Host-Driven Evolution of the vap Pathogenicity Island.</title>
        <authorList>
            <person name="MacArthur I."/>
            <person name="Anastasi E."/>
            <person name="Alvarez S."/>
            <person name="Scortti M."/>
            <person name="Vazquez-Boland J.A."/>
        </authorList>
    </citation>
    <scope>NUCLEOTIDE SEQUENCE</scope>
    <source>
        <strain evidence="2">PAM1572</strain>
        <plasmid evidence="2">pVAPN1572</plasmid>
    </source>
</reference>
<evidence type="ECO:0000313" key="2">
    <source>
        <dbReference type="EMBL" id="ARX60054.1"/>
    </source>
</evidence>
<dbReference type="EMBL" id="KX443401">
    <property type="protein sequence ID" value="ARX60054.1"/>
    <property type="molecule type" value="Genomic_DNA"/>
</dbReference>
<organism evidence="2">
    <name type="scientific">Rhodococcus hoagii</name>
    <name type="common">Corynebacterium equii</name>
    <dbReference type="NCBI Taxonomy" id="43767"/>
    <lineage>
        <taxon>Bacteria</taxon>
        <taxon>Bacillati</taxon>
        <taxon>Actinomycetota</taxon>
        <taxon>Actinomycetes</taxon>
        <taxon>Mycobacteriales</taxon>
        <taxon>Nocardiaceae</taxon>
        <taxon>Prescottella</taxon>
    </lineage>
</organism>
<evidence type="ECO:0000256" key="1">
    <source>
        <dbReference type="SAM" id="MobiDB-lite"/>
    </source>
</evidence>
<dbReference type="AlphaFoldDB" id="A0A1Z1UX84"/>
<sequence length="351" mass="38873">MTTATPATAIDPKTVDRALADLHARRWEIVDRLAATYRSIHHAIDDRQVTRSRWALTDIDAYERLVGLLDAPNPAPRLRDYAYLIDRVSQYRDERAVITAEIETAEAPYRANPWPRFYLVDRGHIHANPYCHTLRPSTRLGWLPDLSGDTEADAVTAHGPLLCTHCFPSAPVEWTVGPTAPEDPTMCSHKRMREWKTRGRYAWCGACGGVASVTSIGNLRKHQEAHPGLKARHSGQERPPRAPWPRLPEPIRGEPMSDTTTNRHGDEIRVGQLWLDNPARTVRRTLRVDGLEDAGALGTAAICTVISAHNQETGEITAPGRVVSIKVDSLHTTPSGKGYHLAEQAATVSEG</sequence>
<dbReference type="RefSeq" id="WP_172687748.1">
    <property type="nucleotide sequence ID" value="NZ_KX443401.1"/>
</dbReference>
<geneLocation type="plasmid" evidence="2">
    <name>pVAPN1572</name>
</geneLocation>
<feature type="region of interest" description="Disordered" evidence="1">
    <location>
        <begin position="223"/>
        <end position="263"/>
    </location>
</feature>
<name>A0A1Z1UX84_RHOHA</name>